<dbReference type="EMBL" id="CP067018">
    <property type="protein sequence ID" value="QQN59377.1"/>
    <property type="molecule type" value="Genomic_DNA"/>
</dbReference>
<protein>
    <submittedName>
        <fullName evidence="1">Uncharacterized protein</fullName>
    </submittedName>
</protein>
<dbReference type="GeneID" id="93133658"/>
<reference evidence="1 2" key="1">
    <citation type="submission" date="2020-12" db="EMBL/GenBank/DDBJ databases">
        <title>FDA dAtabase for Regulatory Grade micrObial Sequences (FDA-ARGOS): Supporting development and validation of Infectious Disease Dx tests.</title>
        <authorList>
            <person name="Kerrigan L."/>
            <person name="Long C."/>
            <person name="Tallon L."/>
            <person name="Sadzewicz L."/>
            <person name="Zhao X."/>
            <person name="Boylan J."/>
            <person name="Ott S."/>
            <person name="Bowen H."/>
            <person name="Vavikolanu K."/>
            <person name="Mehta A."/>
            <person name="Aluvathingal J."/>
            <person name="Nadendla S."/>
            <person name="Yan Y."/>
            <person name="Sichtig H."/>
        </authorList>
    </citation>
    <scope>NUCLEOTIDE SEQUENCE [LARGE SCALE GENOMIC DNA]</scope>
    <source>
        <strain evidence="1 2">FDAARGOS_1031</strain>
    </source>
</reference>
<sequence length="233" mass="27273">MGDFLRKTNIRLIINVLSHETGHLIANILLNNVQPEPKVENIVISWDDFYKKPWGRIEYSIREGVNHWIFPRDEFLCYHTILSLYSGCIWEKFTNCIFHNSELSVSNVQNCYQGSGSSDAKTVGIINRKYLSMELTKEFAEKEIIESYVDLLNGLSKEEKQLIYDFFKKISDEIEVCLFDGRELKEYNLTNEQLENLRTFISLNFTSVYEEKLTEILDKISVKLKNCIESKSK</sequence>
<dbReference type="Proteomes" id="UP000595426">
    <property type="component" value="Chromosome"/>
</dbReference>
<accession>A0A7T7V039</accession>
<proteinExistence type="predicted"/>
<organism evidence="1 2">
    <name type="scientific">Elizabethkingia bruuniana</name>
    <dbReference type="NCBI Taxonomy" id="1756149"/>
    <lineage>
        <taxon>Bacteria</taxon>
        <taxon>Pseudomonadati</taxon>
        <taxon>Bacteroidota</taxon>
        <taxon>Flavobacteriia</taxon>
        <taxon>Flavobacteriales</taxon>
        <taxon>Weeksellaceae</taxon>
        <taxon>Elizabethkingia</taxon>
    </lineage>
</organism>
<keyword evidence="2" id="KW-1185">Reference proteome</keyword>
<evidence type="ECO:0000313" key="1">
    <source>
        <dbReference type="EMBL" id="QQN59377.1"/>
    </source>
</evidence>
<gene>
    <name evidence="1" type="ORF">I6H88_01975</name>
</gene>
<dbReference type="KEGG" id="egm:AYC65_12120"/>
<dbReference type="RefSeq" id="WP_059333898.1">
    <property type="nucleotide sequence ID" value="NZ_CBCSDR010000001.1"/>
</dbReference>
<evidence type="ECO:0000313" key="2">
    <source>
        <dbReference type="Proteomes" id="UP000595426"/>
    </source>
</evidence>
<name>A0A7T7V039_9FLAO</name>
<dbReference type="AlphaFoldDB" id="A0A7T7V039"/>